<dbReference type="OrthoDB" id="3366546at2759"/>
<dbReference type="InterPro" id="IPR000467">
    <property type="entry name" value="G_patch_dom"/>
</dbReference>
<feature type="compositionally biased region" description="Polar residues" evidence="5">
    <location>
        <begin position="117"/>
        <end position="137"/>
    </location>
</feature>
<dbReference type="EMBL" id="KN847530">
    <property type="protein sequence ID" value="KIW09006.1"/>
    <property type="molecule type" value="Genomic_DNA"/>
</dbReference>
<dbReference type="VEuPathDB" id="FungiDB:PV09_00903"/>
<keyword evidence="8" id="KW-1185">Reference proteome</keyword>
<evidence type="ECO:0000313" key="7">
    <source>
        <dbReference type="EMBL" id="KIW09006.1"/>
    </source>
</evidence>
<dbReference type="AlphaFoldDB" id="A0A0D1Y1V4"/>
<dbReference type="STRING" id="253628.A0A0D1Y1V4"/>
<evidence type="ECO:0000256" key="3">
    <source>
        <dbReference type="ARBA" id="ARBA00023242"/>
    </source>
</evidence>
<evidence type="ECO:0000256" key="5">
    <source>
        <dbReference type="SAM" id="MobiDB-lite"/>
    </source>
</evidence>
<protein>
    <recommendedName>
        <fullName evidence="6">G-patch domain-containing protein</fullName>
    </recommendedName>
</protein>
<gene>
    <name evidence="7" type="ORF">PV09_00903</name>
</gene>
<dbReference type="Proteomes" id="UP000053259">
    <property type="component" value="Unassembled WGS sequence"/>
</dbReference>
<feature type="region of interest" description="Disordered" evidence="5">
    <location>
        <begin position="98"/>
        <end position="271"/>
    </location>
</feature>
<dbReference type="GeneID" id="27308876"/>
<sequence length="271" mass="30464">MDARKHLRGLGWKGEGHAIGKNSNGLTKPLLITHKYNNHGLGAKSQKEKQADQWWLNAFDNALKDIGTGRESSLYKIKENSGSNGLYRFFVRGPGLEGTFDNSGGDSTGTSTPTEGQTLENSTVTMSVADLQNSHKMSGSDKKTLKKERKEKKEKKGKKRKRDTEDPVDSHQEEPESGRPNAVLADDDDEPAKDGTAKKRKKKHRKQDRQENEGDERPLEAVRNQDRSTEGAPESESIDSKRAEKRRAKEEKRARKEERRRRKEQASSQAG</sequence>
<name>A0A0D1Y1V4_9PEZI</name>
<feature type="compositionally biased region" description="Basic and acidic residues" evidence="5">
    <location>
        <begin position="208"/>
        <end position="229"/>
    </location>
</feature>
<keyword evidence="3" id="KW-0539">Nucleus</keyword>
<feature type="domain" description="G-patch" evidence="6">
    <location>
        <begin position="1"/>
        <end position="46"/>
    </location>
</feature>
<evidence type="ECO:0000259" key="6">
    <source>
        <dbReference type="PROSITE" id="PS50174"/>
    </source>
</evidence>
<dbReference type="InterPro" id="IPR026822">
    <property type="entry name" value="Spp2/MOS2_G-patch"/>
</dbReference>
<dbReference type="GO" id="GO:0003676">
    <property type="term" value="F:nucleic acid binding"/>
    <property type="evidence" value="ECO:0007669"/>
    <property type="project" value="InterPro"/>
</dbReference>
<dbReference type="InParanoid" id="A0A0D1Y1V4"/>
<dbReference type="Pfam" id="PF12656">
    <property type="entry name" value="G-patch_2"/>
    <property type="match status" value="1"/>
</dbReference>
<proteinExistence type="inferred from homology"/>
<feature type="compositionally biased region" description="Basic and acidic residues" evidence="5">
    <location>
        <begin position="162"/>
        <end position="177"/>
    </location>
</feature>
<reference evidence="7 8" key="1">
    <citation type="submission" date="2015-01" db="EMBL/GenBank/DDBJ databases">
        <title>The Genome Sequence of Ochroconis gallopava CBS43764.</title>
        <authorList>
            <consortium name="The Broad Institute Genomics Platform"/>
            <person name="Cuomo C."/>
            <person name="de Hoog S."/>
            <person name="Gorbushina A."/>
            <person name="Stielow B."/>
            <person name="Teixiera M."/>
            <person name="Abouelleil A."/>
            <person name="Chapman S.B."/>
            <person name="Priest M."/>
            <person name="Young S.K."/>
            <person name="Wortman J."/>
            <person name="Nusbaum C."/>
            <person name="Birren B."/>
        </authorList>
    </citation>
    <scope>NUCLEOTIDE SEQUENCE [LARGE SCALE GENOMIC DNA]</scope>
    <source>
        <strain evidence="7 8">CBS 43764</strain>
    </source>
</reference>
<comment type="function">
    <text evidence="4">Involved in rRNA-processing at A0, A1 and A2 sites and negatively regulates telomerase.</text>
</comment>
<dbReference type="HOGENOM" id="CLU_1027457_0_0_1"/>
<feature type="compositionally biased region" description="Basic residues" evidence="5">
    <location>
        <begin position="198"/>
        <end position="207"/>
    </location>
</feature>
<organism evidence="7 8">
    <name type="scientific">Verruconis gallopava</name>
    <dbReference type="NCBI Taxonomy" id="253628"/>
    <lineage>
        <taxon>Eukaryota</taxon>
        <taxon>Fungi</taxon>
        <taxon>Dikarya</taxon>
        <taxon>Ascomycota</taxon>
        <taxon>Pezizomycotina</taxon>
        <taxon>Dothideomycetes</taxon>
        <taxon>Pleosporomycetidae</taxon>
        <taxon>Venturiales</taxon>
        <taxon>Sympoventuriaceae</taxon>
        <taxon>Verruconis</taxon>
    </lineage>
</organism>
<evidence type="ECO:0000313" key="8">
    <source>
        <dbReference type="Proteomes" id="UP000053259"/>
    </source>
</evidence>
<dbReference type="InterPro" id="IPR050656">
    <property type="entry name" value="PINX1"/>
</dbReference>
<dbReference type="GO" id="GO:0005634">
    <property type="term" value="C:nucleus"/>
    <property type="evidence" value="ECO:0007669"/>
    <property type="project" value="UniProtKB-SubCell"/>
</dbReference>
<feature type="compositionally biased region" description="Basic residues" evidence="5">
    <location>
        <begin position="144"/>
        <end position="161"/>
    </location>
</feature>
<dbReference type="PANTHER" id="PTHR23149:SF33">
    <property type="entry name" value="PROTEIN TMA23"/>
    <property type="match status" value="1"/>
</dbReference>
<dbReference type="RefSeq" id="XP_016218875.1">
    <property type="nucleotide sequence ID" value="XM_016353722.1"/>
</dbReference>
<accession>A0A0D1Y1V4</accession>
<evidence type="ECO:0000256" key="4">
    <source>
        <dbReference type="ARBA" id="ARBA00043878"/>
    </source>
</evidence>
<dbReference type="PROSITE" id="PS50174">
    <property type="entry name" value="G_PATCH"/>
    <property type="match status" value="1"/>
</dbReference>
<evidence type="ECO:0000256" key="1">
    <source>
        <dbReference type="ARBA" id="ARBA00004123"/>
    </source>
</evidence>
<feature type="compositionally biased region" description="Basic and acidic residues" evidence="5">
    <location>
        <begin position="238"/>
        <end position="257"/>
    </location>
</feature>
<comment type="subcellular location">
    <subcellularLocation>
        <location evidence="1">Nucleus</location>
    </subcellularLocation>
</comment>
<evidence type="ECO:0000256" key="2">
    <source>
        <dbReference type="ARBA" id="ARBA00008576"/>
    </source>
</evidence>
<feature type="compositionally biased region" description="Low complexity" evidence="5">
    <location>
        <begin position="98"/>
        <end position="116"/>
    </location>
</feature>
<comment type="similarity">
    <text evidence="2">Belongs to the SPP2 family.</text>
</comment>
<dbReference type="PANTHER" id="PTHR23149">
    <property type="entry name" value="G PATCH DOMAIN CONTAINING PROTEIN"/>
    <property type="match status" value="1"/>
</dbReference>